<dbReference type="AlphaFoldDB" id="A0A139W9H9"/>
<sequence>MKLVRLRIDQLKYVFPIKKVEPKLEVESAESDMVSAIAEASQTMYVRDRWEYADFLTDSSELQYSIVEPTLPGSGNYSLYNIWGNLAYFYHYYLKNVAKSCTIESVNCKIVFPN</sequence>
<evidence type="ECO:0000313" key="2">
    <source>
        <dbReference type="Proteomes" id="UP000007266"/>
    </source>
</evidence>
<dbReference type="PANTHER" id="PTHR13664">
    <property type="entry name" value="BECLIN 1-ASSOCIATED AUTOPHAGY-RELATED KEY REGULATOR"/>
    <property type="match status" value="1"/>
</dbReference>
<accession>A0A139W9H9</accession>
<dbReference type="PANTHER" id="PTHR13664:SF0">
    <property type="entry name" value="BECLIN 1-ASSOCIATED AUTOPHAGY-RELATED KEY REGULATOR"/>
    <property type="match status" value="1"/>
</dbReference>
<proteinExistence type="predicted"/>
<gene>
    <name evidence="1" type="primary">AUGUSTUS-3.0.2_34205</name>
    <name evidence="1" type="ORF">TcasGA2_TC034205</name>
</gene>
<reference evidence="1 2" key="1">
    <citation type="journal article" date="2008" name="Nature">
        <title>The genome of the model beetle and pest Tribolium castaneum.</title>
        <authorList>
            <consortium name="Tribolium Genome Sequencing Consortium"/>
            <person name="Richards S."/>
            <person name="Gibbs R.A."/>
            <person name="Weinstock G.M."/>
            <person name="Brown S.J."/>
            <person name="Denell R."/>
            <person name="Beeman R.W."/>
            <person name="Gibbs R."/>
            <person name="Beeman R.W."/>
            <person name="Brown S.J."/>
            <person name="Bucher G."/>
            <person name="Friedrich M."/>
            <person name="Grimmelikhuijzen C.J."/>
            <person name="Klingler M."/>
            <person name="Lorenzen M."/>
            <person name="Richards S."/>
            <person name="Roth S."/>
            <person name="Schroder R."/>
            <person name="Tautz D."/>
            <person name="Zdobnov E.M."/>
            <person name="Muzny D."/>
            <person name="Gibbs R.A."/>
            <person name="Weinstock G.M."/>
            <person name="Attaway T."/>
            <person name="Bell S."/>
            <person name="Buhay C.J."/>
            <person name="Chandrabose M.N."/>
            <person name="Chavez D."/>
            <person name="Clerk-Blankenburg K.P."/>
            <person name="Cree A."/>
            <person name="Dao M."/>
            <person name="Davis C."/>
            <person name="Chacko J."/>
            <person name="Dinh H."/>
            <person name="Dugan-Rocha S."/>
            <person name="Fowler G."/>
            <person name="Garner T.T."/>
            <person name="Garnes J."/>
            <person name="Gnirke A."/>
            <person name="Hawes A."/>
            <person name="Hernandez J."/>
            <person name="Hines S."/>
            <person name="Holder M."/>
            <person name="Hume J."/>
            <person name="Jhangiani S.N."/>
            <person name="Joshi V."/>
            <person name="Khan Z.M."/>
            <person name="Jackson L."/>
            <person name="Kovar C."/>
            <person name="Kowis A."/>
            <person name="Lee S."/>
            <person name="Lewis L.R."/>
            <person name="Margolis J."/>
            <person name="Morgan M."/>
            <person name="Nazareth L.V."/>
            <person name="Nguyen N."/>
            <person name="Okwuonu G."/>
            <person name="Parker D."/>
            <person name="Richards S."/>
            <person name="Ruiz S.J."/>
            <person name="Santibanez J."/>
            <person name="Savard J."/>
            <person name="Scherer S.E."/>
            <person name="Schneider B."/>
            <person name="Sodergren E."/>
            <person name="Tautz D."/>
            <person name="Vattahil S."/>
            <person name="Villasana D."/>
            <person name="White C.S."/>
            <person name="Wright R."/>
            <person name="Park Y."/>
            <person name="Beeman R.W."/>
            <person name="Lord J."/>
            <person name="Oppert B."/>
            <person name="Lorenzen M."/>
            <person name="Brown S."/>
            <person name="Wang L."/>
            <person name="Savard J."/>
            <person name="Tautz D."/>
            <person name="Richards S."/>
            <person name="Weinstock G."/>
            <person name="Gibbs R.A."/>
            <person name="Liu Y."/>
            <person name="Worley K."/>
            <person name="Weinstock G."/>
            <person name="Elsik C.G."/>
            <person name="Reese J.T."/>
            <person name="Elhaik E."/>
            <person name="Landan G."/>
            <person name="Graur D."/>
            <person name="Arensburger P."/>
            <person name="Atkinson P."/>
            <person name="Beeman R.W."/>
            <person name="Beidler J."/>
            <person name="Brown S.J."/>
            <person name="Demuth J.P."/>
            <person name="Drury D.W."/>
            <person name="Du Y.Z."/>
            <person name="Fujiwara H."/>
            <person name="Lorenzen M."/>
            <person name="Maselli V."/>
            <person name="Osanai M."/>
            <person name="Park Y."/>
            <person name="Robertson H.M."/>
            <person name="Tu Z."/>
            <person name="Wang J.J."/>
            <person name="Wang S."/>
            <person name="Richards S."/>
            <person name="Song H."/>
            <person name="Zhang L."/>
            <person name="Sodergren E."/>
            <person name="Werner D."/>
            <person name="Stanke M."/>
            <person name="Morgenstern B."/>
            <person name="Solovyev V."/>
            <person name="Kosarev P."/>
            <person name="Brown G."/>
            <person name="Chen H.C."/>
            <person name="Ermolaeva O."/>
            <person name="Hlavina W."/>
            <person name="Kapustin Y."/>
            <person name="Kiryutin B."/>
            <person name="Kitts P."/>
            <person name="Maglott D."/>
            <person name="Pruitt K."/>
            <person name="Sapojnikov V."/>
            <person name="Souvorov A."/>
            <person name="Mackey A.J."/>
            <person name="Waterhouse R.M."/>
            <person name="Wyder S."/>
            <person name="Zdobnov E.M."/>
            <person name="Zdobnov E.M."/>
            <person name="Wyder S."/>
            <person name="Kriventseva E.V."/>
            <person name="Kadowaki T."/>
            <person name="Bork P."/>
            <person name="Aranda M."/>
            <person name="Bao R."/>
            <person name="Beermann A."/>
            <person name="Berns N."/>
            <person name="Bolognesi R."/>
            <person name="Bonneton F."/>
            <person name="Bopp D."/>
            <person name="Brown S.J."/>
            <person name="Bucher G."/>
            <person name="Butts T."/>
            <person name="Chaumot A."/>
            <person name="Denell R.E."/>
            <person name="Ferrier D.E."/>
            <person name="Friedrich M."/>
            <person name="Gordon C.M."/>
            <person name="Jindra M."/>
            <person name="Klingler M."/>
            <person name="Lan Q."/>
            <person name="Lattorff H.M."/>
            <person name="Laudet V."/>
            <person name="von Levetsow C."/>
            <person name="Liu Z."/>
            <person name="Lutz R."/>
            <person name="Lynch J.A."/>
            <person name="da Fonseca R.N."/>
            <person name="Posnien N."/>
            <person name="Reuter R."/>
            <person name="Roth S."/>
            <person name="Savard J."/>
            <person name="Schinko J.B."/>
            <person name="Schmitt C."/>
            <person name="Schoppmeier M."/>
            <person name="Schroder R."/>
            <person name="Shippy T.D."/>
            <person name="Simonnet F."/>
            <person name="Marques-Souza H."/>
            <person name="Tautz D."/>
            <person name="Tomoyasu Y."/>
            <person name="Trauner J."/>
            <person name="Van der Zee M."/>
            <person name="Vervoort M."/>
            <person name="Wittkopp N."/>
            <person name="Wimmer E.A."/>
            <person name="Yang X."/>
            <person name="Jones A.K."/>
            <person name="Sattelle D.B."/>
            <person name="Ebert P.R."/>
            <person name="Nelson D."/>
            <person name="Scott J.G."/>
            <person name="Beeman R.W."/>
            <person name="Muthukrishnan S."/>
            <person name="Kramer K.J."/>
            <person name="Arakane Y."/>
            <person name="Beeman R.W."/>
            <person name="Zhu Q."/>
            <person name="Hogenkamp D."/>
            <person name="Dixit R."/>
            <person name="Oppert B."/>
            <person name="Jiang H."/>
            <person name="Zou Z."/>
            <person name="Marshall J."/>
            <person name="Elpidina E."/>
            <person name="Vinokurov K."/>
            <person name="Oppert C."/>
            <person name="Zou Z."/>
            <person name="Evans J."/>
            <person name="Lu Z."/>
            <person name="Zhao P."/>
            <person name="Sumathipala N."/>
            <person name="Altincicek B."/>
            <person name="Vilcinskas A."/>
            <person name="Williams M."/>
            <person name="Hultmark D."/>
            <person name="Hetru C."/>
            <person name="Jiang H."/>
            <person name="Grimmelikhuijzen C.J."/>
            <person name="Hauser F."/>
            <person name="Cazzamali G."/>
            <person name="Williamson M."/>
            <person name="Park Y."/>
            <person name="Li B."/>
            <person name="Tanaka Y."/>
            <person name="Predel R."/>
            <person name="Neupert S."/>
            <person name="Schachtner J."/>
            <person name="Verleyen P."/>
            <person name="Raible F."/>
            <person name="Bork P."/>
            <person name="Friedrich M."/>
            <person name="Walden K.K."/>
            <person name="Robertson H.M."/>
            <person name="Angeli S."/>
            <person name="Foret S."/>
            <person name="Bucher G."/>
            <person name="Schuetz S."/>
            <person name="Maleszka R."/>
            <person name="Wimmer E.A."/>
            <person name="Beeman R.W."/>
            <person name="Lorenzen M."/>
            <person name="Tomoyasu Y."/>
            <person name="Miller S.C."/>
            <person name="Grossmann D."/>
            <person name="Bucher G."/>
        </authorList>
    </citation>
    <scope>NUCLEOTIDE SEQUENCE [LARGE SCALE GENOMIC DNA]</scope>
    <source>
        <strain evidence="1 2">Georgia GA2</strain>
    </source>
</reference>
<keyword evidence="2" id="KW-1185">Reference proteome</keyword>
<dbReference type="KEGG" id="tca:107398997"/>
<reference evidence="1 2" key="2">
    <citation type="journal article" date="2010" name="Nucleic Acids Res.">
        <title>BeetleBase in 2010: revisions to provide comprehensive genomic information for Tribolium castaneum.</title>
        <authorList>
            <person name="Kim H.S."/>
            <person name="Murphy T."/>
            <person name="Xia J."/>
            <person name="Caragea D."/>
            <person name="Park Y."/>
            <person name="Beeman R.W."/>
            <person name="Lorenzen M.D."/>
            <person name="Butcher S."/>
            <person name="Manak J.R."/>
            <person name="Brown S.J."/>
        </authorList>
    </citation>
    <scope>NUCLEOTIDE SEQUENCE [LARGE SCALE GENOMIC DNA]</scope>
    <source>
        <strain evidence="1 2">Georgia GA2</strain>
    </source>
</reference>
<protein>
    <submittedName>
        <fullName evidence="1">Uncharacterized protein</fullName>
    </submittedName>
</protein>
<dbReference type="EMBL" id="KQ972223">
    <property type="protein sequence ID" value="KYB24580.1"/>
    <property type="molecule type" value="Genomic_DNA"/>
</dbReference>
<dbReference type="InParanoid" id="A0A139W9H9"/>
<dbReference type="OrthoDB" id="16772at2759"/>
<dbReference type="Proteomes" id="UP000007266">
    <property type="component" value="Unassembled WGS sequence"/>
</dbReference>
<name>A0A139W9H9_TRICA</name>
<evidence type="ECO:0000313" key="1">
    <source>
        <dbReference type="EMBL" id="KYB24580.1"/>
    </source>
</evidence>
<organism evidence="1 2">
    <name type="scientific">Tribolium castaneum</name>
    <name type="common">Red flour beetle</name>
    <dbReference type="NCBI Taxonomy" id="7070"/>
    <lineage>
        <taxon>Eukaryota</taxon>
        <taxon>Metazoa</taxon>
        <taxon>Ecdysozoa</taxon>
        <taxon>Arthropoda</taxon>
        <taxon>Hexapoda</taxon>
        <taxon>Insecta</taxon>
        <taxon>Pterygota</taxon>
        <taxon>Neoptera</taxon>
        <taxon>Endopterygota</taxon>
        <taxon>Coleoptera</taxon>
        <taxon>Polyphaga</taxon>
        <taxon>Cucujiformia</taxon>
        <taxon>Tenebrionidae</taxon>
        <taxon>Tenebrionidae incertae sedis</taxon>
        <taxon>Tribolium</taxon>
    </lineage>
</organism>
<dbReference type="STRING" id="7070.A0A139W9H9"/>